<dbReference type="InterPro" id="IPR032466">
    <property type="entry name" value="Metal_Hydrolase"/>
</dbReference>
<keyword evidence="1 3" id="KW-0479">Metal-binding</keyword>
<dbReference type="Proteomes" id="UP000591948">
    <property type="component" value="Unassembled WGS sequence"/>
</dbReference>
<accession>A0A6V8P2W3</accession>
<dbReference type="GO" id="GO:0016788">
    <property type="term" value="F:hydrolase activity, acting on ester bonds"/>
    <property type="evidence" value="ECO:0007669"/>
    <property type="project" value="InterPro"/>
</dbReference>
<evidence type="ECO:0000313" key="7">
    <source>
        <dbReference type="Proteomes" id="UP000591948"/>
    </source>
</evidence>
<feature type="binding site" evidence="3">
    <location>
        <position position="21"/>
    </location>
    <ligand>
        <name>a divalent metal cation</name>
        <dbReference type="ChEBI" id="CHEBI:60240"/>
        <label>1</label>
    </ligand>
</feature>
<dbReference type="Pfam" id="PF01026">
    <property type="entry name" value="TatD_DNase"/>
    <property type="match status" value="1"/>
</dbReference>
<dbReference type="SUPFAM" id="SSF51556">
    <property type="entry name" value="Metallo-dependent hydrolases"/>
    <property type="match status" value="1"/>
</dbReference>
<dbReference type="InterPro" id="IPR018228">
    <property type="entry name" value="DNase_TatD-rel_CS"/>
</dbReference>
<feature type="binding site" evidence="3">
    <location>
        <position position="104"/>
    </location>
    <ligand>
        <name>a divalent metal cation</name>
        <dbReference type="ChEBI" id="CHEBI:60240"/>
        <label>1</label>
    </ligand>
</feature>
<evidence type="ECO:0000313" key="5">
    <source>
        <dbReference type="EMBL" id="GFP26882.1"/>
    </source>
</evidence>
<dbReference type="EMBL" id="BLRV01000012">
    <property type="protein sequence ID" value="GFP20999.1"/>
    <property type="molecule type" value="Genomic_DNA"/>
</dbReference>
<feature type="binding site" evidence="3">
    <location>
        <position position="163"/>
    </location>
    <ligand>
        <name>a divalent metal cation</name>
        <dbReference type="ChEBI" id="CHEBI:60240"/>
        <label>2</label>
    </ligand>
</feature>
<feature type="binding site" evidence="3">
    <location>
        <position position="213"/>
    </location>
    <ligand>
        <name>a divalent metal cation</name>
        <dbReference type="ChEBI" id="CHEBI:60240"/>
        <label>1</label>
    </ligand>
</feature>
<dbReference type="AlphaFoldDB" id="A0A6V8P2W3"/>
<keyword evidence="2" id="KW-0378">Hydrolase</keyword>
<evidence type="ECO:0000256" key="2">
    <source>
        <dbReference type="ARBA" id="ARBA00022801"/>
    </source>
</evidence>
<dbReference type="FunFam" id="3.20.20.140:FF:000005">
    <property type="entry name" value="TatD family hydrolase"/>
    <property type="match status" value="1"/>
</dbReference>
<gene>
    <name evidence="4" type="ORF">HKBW3S06_00225</name>
    <name evidence="5" type="ORF">HKBW3S33_00296</name>
</gene>
<reference evidence="6 7" key="1">
    <citation type="journal article" date="2020" name="Front. Microbiol.">
        <title>Single-cell genomics of novel Actinobacteria with the Wood-Ljungdahl pathway discovered in a serpentinizing system.</title>
        <authorList>
            <person name="Merino N."/>
            <person name="Kawai M."/>
            <person name="Boyd E.S."/>
            <person name="Colman D.R."/>
            <person name="McGlynn S.E."/>
            <person name="Nealson K.H."/>
            <person name="Kurokawa K."/>
            <person name="Hongoh Y."/>
        </authorList>
    </citation>
    <scope>NUCLEOTIDE SEQUENCE [LARGE SCALE GENOMIC DNA]</scope>
    <source>
        <strain evidence="4 6">S06</strain>
        <strain evidence="5 7">S33</strain>
    </source>
</reference>
<dbReference type="GO" id="GO:0046872">
    <property type="term" value="F:metal ion binding"/>
    <property type="evidence" value="ECO:0007669"/>
    <property type="project" value="UniProtKB-KW"/>
</dbReference>
<dbReference type="GO" id="GO:0004536">
    <property type="term" value="F:DNA nuclease activity"/>
    <property type="evidence" value="ECO:0007669"/>
    <property type="project" value="InterPro"/>
</dbReference>
<proteinExistence type="predicted"/>
<protein>
    <submittedName>
        <fullName evidence="5">TatD DNase family protein</fullName>
    </submittedName>
</protein>
<feature type="binding site" evidence="3">
    <location>
        <position position="140"/>
    </location>
    <ligand>
        <name>a divalent metal cation</name>
        <dbReference type="ChEBI" id="CHEBI:60240"/>
        <label>2</label>
    </ligand>
</feature>
<dbReference type="CDD" id="cd01310">
    <property type="entry name" value="TatD_DNAse"/>
    <property type="match status" value="1"/>
</dbReference>
<dbReference type="Proteomes" id="UP000580051">
    <property type="component" value="Unassembled WGS sequence"/>
</dbReference>
<dbReference type="NCBIfam" id="TIGR00010">
    <property type="entry name" value="YchF/TatD family DNA exonuclease"/>
    <property type="match status" value="1"/>
</dbReference>
<dbReference type="InterPro" id="IPR015991">
    <property type="entry name" value="TatD/YcfH-like"/>
</dbReference>
<dbReference type="EMBL" id="BLRY01000007">
    <property type="protein sequence ID" value="GFP26882.1"/>
    <property type="molecule type" value="Genomic_DNA"/>
</dbReference>
<dbReference type="PROSITE" id="PS01137">
    <property type="entry name" value="TATD_1"/>
    <property type="match status" value="1"/>
</dbReference>
<dbReference type="Gene3D" id="3.20.20.140">
    <property type="entry name" value="Metal-dependent hydrolases"/>
    <property type="match status" value="1"/>
</dbReference>
<name>A0A6V8P2W3_9ACTN</name>
<dbReference type="InterPro" id="IPR001130">
    <property type="entry name" value="TatD-like"/>
</dbReference>
<dbReference type="PANTHER" id="PTHR46124:SF2">
    <property type="entry name" value="D-AMINOACYL-TRNA DEACYLASE"/>
    <property type="match status" value="1"/>
</dbReference>
<dbReference type="PANTHER" id="PTHR46124">
    <property type="entry name" value="D-AMINOACYL-TRNA DEACYLASE"/>
    <property type="match status" value="1"/>
</dbReference>
<dbReference type="RefSeq" id="WP_176226141.1">
    <property type="nucleotide sequence ID" value="NZ_BLRV01000012.1"/>
</dbReference>
<comment type="caution">
    <text evidence="5">The sequence shown here is derived from an EMBL/GenBank/DDBJ whole genome shotgun (WGS) entry which is preliminary data.</text>
</comment>
<keyword evidence="7" id="KW-1185">Reference proteome</keyword>
<evidence type="ECO:0000256" key="3">
    <source>
        <dbReference type="PIRSR" id="PIRSR005902-1"/>
    </source>
</evidence>
<dbReference type="PIRSF" id="PIRSF005902">
    <property type="entry name" value="DNase_TatD"/>
    <property type="match status" value="1"/>
</dbReference>
<organism evidence="5 7">
    <name type="scientific">Candidatus Hakubella thermalkaliphila</name>
    <dbReference type="NCBI Taxonomy" id="2754717"/>
    <lineage>
        <taxon>Bacteria</taxon>
        <taxon>Bacillati</taxon>
        <taxon>Actinomycetota</taxon>
        <taxon>Actinomycetota incertae sedis</taxon>
        <taxon>Candidatus Hakubellales</taxon>
        <taxon>Candidatus Hakubellaceae</taxon>
        <taxon>Candidatus Hakubella</taxon>
    </lineage>
</organism>
<evidence type="ECO:0000313" key="4">
    <source>
        <dbReference type="EMBL" id="GFP20999.1"/>
    </source>
</evidence>
<evidence type="ECO:0000313" key="6">
    <source>
        <dbReference type="Proteomes" id="UP000580051"/>
    </source>
</evidence>
<dbReference type="GO" id="GO:0005829">
    <property type="term" value="C:cytosol"/>
    <property type="evidence" value="ECO:0007669"/>
    <property type="project" value="TreeGrafter"/>
</dbReference>
<sequence>MLSQDVSDLEGRDYYIDTHAHLDMIKEKTPQEAVQEAERERVRIILNIGAHLEASHQAVEMAQSFPNVFATMGVHPHDARFLTRKAVEEMRKLCKSPKVVAVGETGLDYFRNLSTPEEQRQAFIWQIELARELELPLVVHDRDAHKDIKGILKSEEVKRGVLHCFSADEAMIDFCLEQGLHISITGNITFKNAQRLRGMVKKIPLDILMLETDCPFLAPHPFRGQENYPKYIPLIARAVAEAKGVSEDEVMRQTTENAFQLFGFTA</sequence>
<evidence type="ECO:0000256" key="1">
    <source>
        <dbReference type="ARBA" id="ARBA00022723"/>
    </source>
</evidence>
<feature type="binding site" evidence="3">
    <location>
        <position position="19"/>
    </location>
    <ligand>
        <name>a divalent metal cation</name>
        <dbReference type="ChEBI" id="CHEBI:60240"/>
        <label>1</label>
    </ligand>
</feature>